<evidence type="ECO:0000256" key="1">
    <source>
        <dbReference type="SAM" id="SignalP"/>
    </source>
</evidence>
<keyword evidence="3" id="KW-1185">Reference proteome</keyword>
<evidence type="ECO:0000313" key="3">
    <source>
        <dbReference type="Proteomes" id="UP001056426"/>
    </source>
</evidence>
<feature type="chain" id="PRO_5039931481" evidence="1">
    <location>
        <begin position="22"/>
        <end position="106"/>
    </location>
</feature>
<dbReference type="KEGG" id="alkq:M9189_03145"/>
<dbReference type="RefSeq" id="WP_250724489.1">
    <property type="nucleotide sequence ID" value="NZ_CP098400.1"/>
</dbReference>
<keyword evidence="1" id="KW-0732">Signal</keyword>
<reference evidence="2" key="2">
    <citation type="submission" date="2022-06" db="EMBL/GenBank/DDBJ databases">
        <title>Xiashengella guii gen. nov. sp. nov., a bacterium isolated form anaerobic digestion tank.</title>
        <authorList>
            <person name="Huang H."/>
        </authorList>
    </citation>
    <scope>NUCLEOTIDE SEQUENCE</scope>
    <source>
        <strain evidence="2">Ai-910</strain>
    </source>
</reference>
<sequence>MKRIAFLLIPVVLYACSSSQAGEADGAEVARLSHVEPSAPVGASLQLVPNSLDYLSKDLRENINKSLHHGKFETVLQGNNLLSFNELKQQFNYLSVVCLKNGCLPC</sequence>
<protein>
    <submittedName>
        <fullName evidence="2">Uncharacterized protein</fullName>
    </submittedName>
</protein>
<dbReference type="Proteomes" id="UP001056426">
    <property type="component" value="Chromosome"/>
</dbReference>
<organism evidence="2 3">
    <name type="scientific">Xiashengella succiniciproducens</name>
    <dbReference type="NCBI Taxonomy" id="2949635"/>
    <lineage>
        <taxon>Bacteria</taxon>
        <taxon>Pseudomonadati</taxon>
        <taxon>Bacteroidota</taxon>
        <taxon>Bacteroidia</taxon>
        <taxon>Marinilabiliales</taxon>
        <taxon>Marinilabiliaceae</taxon>
        <taxon>Xiashengella</taxon>
    </lineage>
</organism>
<accession>A0A9J6ZRR1</accession>
<dbReference type="AlphaFoldDB" id="A0A9J6ZRR1"/>
<evidence type="ECO:0000313" key="2">
    <source>
        <dbReference type="EMBL" id="URW80349.1"/>
    </source>
</evidence>
<reference evidence="2" key="1">
    <citation type="submission" date="2022-05" db="EMBL/GenBank/DDBJ databases">
        <authorList>
            <person name="Sun X."/>
        </authorList>
    </citation>
    <scope>NUCLEOTIDE SEQUENCE</scope>
    <source>
        <strain evidence="2">Ai-910</strain>
    </source>
</reference>
<dbReference type="EMBL" id="CP098400">
    <property type="protein sequence ID" value="URW80349.1"/>
    <property type="molecule type" value="Genomic_DNA"/>
</dbReference>
<name>A0A9J6ZRR1_9BACT</name>
<proteinExistence type="predicted"/>
<feature type="signal peptide" evidence="1">
    <location>
        <begin position="1"/>
        <end position="21"/>
    </location>
</feature>
<dbReference type="PROSITE" id="PS51257">
    <property type="entry name" value="PROKAR_LIPOPROTEIN"/>
    <property type="match status" value="1"/>
</dbReference>
<gene>
    <name evidence="2" type="ORF">M9189_03145</name>
</gene>